<sequence>ARNSPLEPVSSWWAKMRVEVGGAYEYLWWGWANANAVDMDLDEEVNLGQASPVACVSLSMESGD</sequence>
<organism evidence="1 2">
    <name type="scientific">Taxus chinensis</name>
    <name type="common">Chinese yew</name>
    <name type="synonym">Taxus wallichiana var. chinensis</name>
    <dbReference type="NCBI Taxonomy" id="29808"/>
    <lineage>
        <taxon>Eukaryota</taxon>
        <taxon>Viridiplantae</taxon>
        <taxon>Streptophyta</taxon>
        <taxon>Embryophyta</taxon>
        <taxon>Tracheophyta</taxon>
        <taxon>Spermatophyta</taxon>
        <taxon>Pinopsida</taxon>
        <taxon>Pinidae</taxon>
        <taxon>Conifers II</taxon>
        <taxon>Cupressales</taxon>
        <taxon>Taxaceae</taxon>
        <taxon>Taxus</taxon>
    </lineage>
</organism>
<comment type="caution">
    <text evidence="1">The sequence shown here is derived from an EMBL/GenBank/DDBJ whole genome shotgun (WGS) entry which is preliminary data.</text>
</comment>
<dbReference type="AlphaFoldDB" id="A0AA38CBB4"/>
<keyword evidence="2" id="KW-1185">Reference proteome</keyword>
<evidence type="ECO:0000313" key="1">
    <source>
        <dbReference type="EMBL" id="KAH9293073.1"/>
    </source>
</evidence>
<gene>
    <name evidence="1" type="ORF">KI387_041727</name>
</gene>
<protein>
    <submittedName>
        <fullName evidence="1">Uncharacterized protein</fullName>
    </submittedName>
</protein>
<feature type="non-terminal residue" evidence="1">
    <location>
        <position position="1"/>
    </location>
</feature>
<dbReference type="Proteomes" id="UP000824469">
    <property type="component" value="Unassembled WGS sequence"/>
</dbReference>
<accession>A0AA38CBB4</accession>
<evidence type="ECO:0000313" key="2">
    <source>
        <dbReference type="Proteomes" id="UP000824469"/>
    </source>
</evidence>
<name>A0AA38CBB4_TAXCH</name>
<dbReference type="EMBL" id="JAHRHJ020001754">
    <property type="protein sequence ID" value="KAH9293073.1"/>
    <property type="molecule type" value="Genomic_DNA"/>
</dbReference>
<proteinExistence type="predicted"/>
<reference evidence="1 2" key="1">
    <citation type="journal article" date="2021" name="Nat. Plants">
        <title>The Taxus genome provides insights into paclitaxel biosynthesis.</title>
        <authorList>
            <person name="Xiong X."/>
            <person name="Gou J."/>
            <person name="Liao Q."/>
            <person name="Li Y."/>
            <person name="Zhou Q."/>
            <person name="Bi G."/>
            <person name="Li C."/>
            <person name="Du R."/>
            <person name="Wang X."/>
            <person name="Sun T."/>
            <person name="Guo L."/>
            <person name="Liang H."/>
            <person name="Lu P."/>
            <person name="Wu Y."/>
            <person name="Zhang Z."/>
            <person name="Ro D.K."/>
            <person name="Shang Y."/>
            <person name="Huang S."/>
            <person name="Yan J."/>
        </authorList>
    </citation>
    <scope>NUCLEOTIDE SEQUENCE [LARGE SCALE GENOMIC DNA]</scope>
    <source>
        <strain evidence="1">Ta-2019</strain>
    </source>
</reference>